<feature type="signal peptide" evidence="1">
    <location>
        <begin position="1"/>
        <end position="21"/>
    </location>
</feature>
<reference evidence="2" key="1">
    <citation type="submission" date="2025-08" db="UniProtKB">
        <authorList>
            <consortium name="Ensembl"/>
        </authorList>
    </citation>
    <scope>IDENTIFICATION</scope>
</reference>
<evidence type="ECO:0008006" key="4">
    <source>
        <dbReference type="Google" id="ProtNLM"/>
    </source>
</evidence>
<evidence type="ECO:0000256" key="1">
    <source>
        <dbReference type="SAM" id="SignalP"/>
    </source>
</evidence>
<name>A0A3Q4HVD7_NEOBR</name>
<organism evidence="2 3">
    <name type="scientific">Neolamprologus brichardi</name>
    <name type="common">Fairy cichlid</name>
    <name type="synonym">Lamprologus brichardi</name>
    <dbReference type="NCBI Taxonomy" id="32507"/>
    <lineage>
        <taxon>Eukaryota</taxon>
        <taxon>Metazoa</taxon>
        <taxon>Chordata</taxon>
        <taxon>Craniata</taxon>
        <taxon>Vertebrata</taxon>
        <taxon>Euteleostomi</taxon>
        <taxon>Actinopterygii</taxon>
        <taxon>Neopterygii</taxon>
        <taxon>Teleostei</taxon>
        <taxon>Neoteleostei</taxon>
        <taxon>Acanthomorphata</taxon>
        <taxon>Ovalentaria</taxon>
        <taxon>Cichlomorphae</taxon>
        <taxon>Cichliformes</taxon>
        <taxon>Cichlidae</taxon>
        <taxon>African cichlids</taxon>
        <taxon>Pseudocrenilabrinae</taxon>
        <taxon>Lamprologini</taxon>
        <taxon>Neolamprologus</taxon>
    </lineage>
</organism>
<proteinExistence type="predicted"/>
<dbReference type="Proteomes" id="UP000261580">
    <property type="component" value="Unassembled WGS sequence"/>
</dbReference>
<dbReference type="Bgee" id="ENSNBRG00000021272">
    <property type="expression patterns" value="Expressed in mesonephros and 2 other cell types or tissues"/>
</dbReference>
<evidence type="ECO:0000313" key="3">
    <source>
        <dbReference type="Proteomes" id="UP000261580"/>
    </source>
</evidence>
<dbReference type="AlphaFoldDB" id="A0A3Q4HVD7"/>
<keyword evidence="1" id="KW-0732">Signal</keyword>
<keyword evidence="3" id="KW-1185">Reference proteome</keyword>
<accession>A0A3Q4HVD7</accession>
<reference evidence="2" key="2">
    <citation type="submission" date="2025-09" db="UniProtKB">
        <authorList>
            <consortium name="Ensembl"/>
        </authorList>
    </citation>
    <scope>IDENTIFICATION</scope>
</reference>
<dbReference type="Ensembl" id="ENSNBRT00000028627.1">
    <property type="protein sequence ID" value="ENSNBRP00000027900.1"/>
    <property type="gene ID" value="ENSNBRG00000021272.1"/>
</dbReference>
<feature type="chain" id="PRO_5018556839" description="Secreted protein" evidence="1">
    <location>
        <begin position="22"/>
        <end position="106"/>
    </location>
</feature>
<protein>
    <recommendedName>
        <fullName evidence="4">Secreted protein</fullName>
    </recommendedName>
</protein>
<evidence type="ECO:0000313" key="2">
    <source>
        <dbReference type="Ensembl" id="ENSNBRP00000027900.1"/>
    </source>
</evidence>
<sequence>MFCVFFTHPSFLLLRWYFCLCFQGKAFSNLTDGNMDILFPVIMNLRRSSSRCFLRGETKKQISKYPWGPPKVDSVHLDVAFCGRNASSLIQVTSSVSADCRFLQSY</sequence>